<keyword evidence="2" id="KW-0540">Nuclease</keyword>
<accession>A0AAU8FVY3</accession>
<keyword evidence="1" id="KW-1277">Toxin-antitoxin system</keyword>
<reference evidence="4" key="1">
    <citation type="submission" date="2024-06" db="EMBL/GenBank/DDBJ databases">
        <title>Sequencing and assembly of the genome of Dyadobacter sp. strain 676, a symbiont of Cyamopsis tetragonoloba.</title>
        <authorList>
            <person name="Guro P."/>
            <person name="Sazanova A."/>
            <person name="Kuznetsova I."/>
            <person name="Belimov A."/>
            <person name="Safronova V."/>
        </authorList>
    </citation>
    <scope>NUCLEOTIDE SEQUENCE</scope>
    <source>
        <strain evidence="4">676</strain>
    </source>
</reference>
<dbReference type="EMBL" id="CP159289">
    <property type="protein sequence ID" value="XCH27543.1"/>
    <property type="molecule type" value="Genomic_DNA"/>
</dbReference>
<dbReference type="GO" id="GO:0016787">
    <property type="term" value="F:hydrolase activity"/>
    <property type="evidence" value="ECO:0007669"/>
    <property type="project" value="UniProtKB-KW"/>
</dbReference>
<gene>
    <name evidence="4" type="ORF">ABV298_14575</name>
</gene>
<dbReference type="GO" id="GO:0110001">
    <property type="term" value="C:toxin-antitoxin complex"/>
    <property type="evidence" value="ECO:0007669"/>
    <property type="project" value="InterPro"/>
</dbReference>
<keyword evidence="3" id="KW-0378">Hydrolase</keyword>
<dbReference type="InterPro" id="IPR008201">
    <property type="entry name" value="HepT-like"/>
</dbReference>
<protein>
    <submittedName>
        <fullName evidence="4">HepT-like ribonuclease domain-containing protein</fullName>
    </submittedName>
</protein>
<dbReference type="AlphaFoldDB" id="A0AAU8FVY3"/>
<evidence type="ECO:0000256" key="1">
    <source>
        <dbReference type="ARBA" id="ARBA00022649"/>
    </source>
</evidence>
<proteinExistence type="predicted"/>
<dbReference type="Pfam" id="PF01934">
    <property type="entry name" value="HepT-like"/>
    <property type="match status" value="1"/>
</dbReference>
<dbReference type="GO" id="GO:0004540">
    <property type="term" value="F:RNA nuclease activity"/>
    <property type="evidence" value="ECO:0007669"/>
    <property type="project" value="InterPro"/>
</dbReference>
<sequence length="59" mass="6853">MSPLLIDFLRHIESELRNIEDKTANLDYDRFVSDETLSKAVVRSFEIIGEACKRIPDEI</sequence>
<dbReference type="RefSeq" id="WP_353722795.1">
    <property type="nucleotide sequence ID" value="NZ_CP159289.1"/>
</dbReference>
<organism evidence="4">
    <name type="scientific">Dyadobacter sp. 676</name>
    <dbReference type="NCBI Taxonomy" id="3088362"/>
    <lineage>
        <taxon>Bacteria</taxon>
        <taxon>Pseudomonadati</taxon>
        <taxon>Bacteroidota</taxon>
        <taxon>Cytophagia</taxon>
        <taxon>Cytophagales</taxon>
        <taxon>Spirosomataceae</taxon>
        <taxon>Dyadobacter</taxon>
    </lineage>
</organism>
<evidence type="ECO:0000313" key="4">
    <source>
        <dbReference type="EMBL" id="XCH27543.1"/>
    </source>
</evidence>
<name>A0AAU8FVY3_9BACT</name>
<evidence type="ECO:0000256" key="2">
    <source>
        <dbReference type="ARBA" id="ARBA00022722"/>
    </source>
</evidence>
<evidence type="ECO:0000256" key="3">
    <source>
        <dbReference type="ARBA" id="ARBA00022801"/>
    </source>
</evidence>